<feature type="region of interest" description="Disordered" evidence="1">
    <location>
        <begin position="66"/>
        <end position="92"/>
    </location>
</feature>
<evidence type="ECO:0000313" key="2">
    <source>
        <dbReference type="EMBL" id="KAG8084627.1"/>
    </source>
</evidence>
<organism evidence="2 3">
    <name type="scientific">Zizania palustris</name>
    <name type="common">Northern wild rice</name>
    <dbReference type="NCBI Taxonomy" id="103762"/>
    <lineage>
        <taxon>Eukaryota</taxon>
        <taxon>Viridiplantae</taxon>
        <taxon>Streptophyta</taxon>
        <taxon>Embryophyta</taxon>
        <taxon>Tracheophyta</taxon>
        <taxon>Spermatophyta</taxon>
        <taxon>Magnoliopsida</taxon>
        <taxon>Liliopsida</taxon>
        <taxon>Poales</taxon>
        <taxon>Poaceae</taxon>
        <taxon>BOP clade</taxon>
        <taxon>Oryzoideae</taxon>
        <taxon>Oryzeae</taxon>
        <taxon>Zizaniinae</taxon>
        <taxon>Zizania</taxon>
    </lineage>
</organism>
<accession>A0A8J6BAU5</accession>
<dbReference type="Proteomes" id="UP000729402">
    <property type="component" value="Unassembled WGS sequence"/>
</dbReference>
<gene>
    <name evidence="2" type="ORF">GUJ93_ZPchr0010g8084</name>
</gene>
<comment type="caution">
    <text evidence="2">The sequence shown here is derived from an EMBL/GenBank/DDBJ whole genome shotgun (WGS) entry which is preliminary data.</text>
</comment>
<dbReference type="EMBL" id="JAAALK010000082">
    <property type="protein sequence ID" value="KAG8084627.1"/>
    <property type="molecule type" value="Genomic_DNA"/>
</dbReference>
<reference evidence="2" key="2">
    <citation type="submission" date="2021-02" db="EMBL/GenBank/DDBJ databases">
        <authorList>
            <person name="Kimball J.A."/>
            <person name="Haas M.W."/>
            <person name="Macchietto M."/>
            <person name="Kono T."/>
            <person name="Duquette J."/>
            <person name="Shao M."/>
        </authorList>
    </citation>
    <scope>NUCLEOTIDE SEQUENCE</scope>
    <source>
        <tissue evidence="2">Fresh leaf tissue</tissue>
    </source>
</reference>
<keyword evidence="3" id="KW-1185">Reference proteome</keyword>
<reference evidence="2" key="1">
    <citation type="journal article" date="2021" name="bioRxiv">
        <title>Whole Genome Assembly and Annotation of Northern Wild Rice, Zizania palustris L., Supports a Whole Genome Duplication in the Zizania Genus.</title>
        <authorList>
            <person name="Haas M."/>
            <person name="Kono T."/>
            <person name="Macchietto M."/>
            <person name="Millas R."/>
            <person name="McGilp L."/>
            <person name="Shao M."/>
            <person name="Duquette J."/>
            <person name="Hirsch C.N."/>
            <person name="Kimball J."/>
        </authorList>
    </citation>
    <scope>NUCLEOTIDE SEQUENCE</scope>
    <source>
        <tissue evidence="2">Fresh leaf tissue</tissue>
    </source>
</reference>
<proteinExistence type="predicted"/>
<name>A0A8J6BAU5_ZIZPA</name>
<evidence type="ECO:0000313" key="3">
    <source>
        <dbReference type="Proteomes" id="UP000729402"/>
    </source>
</evidence>
<protein>
    <submittedName>
        <fullName evidence="2">Uncharacterized protein</fullName>
    </submittedName>
</protein>
<evidence type="ECO:0000256" key="1">
    <source>
        <dbReference type="SAM" id="MobiDB-lite"/>
    </source>
</evidence>
<feature type="region of interest" description="Disordered" evidence="1">
    <location>
        <begin position="1"/>
        <end position="36"/>
    </location>
</feature>
<feature type="compositionally biased region" description="Low complexity" evidence="1">
    <location>
        <begin position="75"/>
        <end position="88"/>
    </location>
</feature>
<sequence length="123" mass="12171">MGRYLGGGGRGRRRGCGSGRCGSIPPGDGVGEAAAHGAEEAAGVGAGGGGLEALEHGLGGAVRRVAGGRAGPRKASTSTSSAAAAATSPLGESRLDSIGDRIGLVEEEEEKWRAGRRRSTLYI</sequence>
<dbReference type="AlphaFoldDB" id="A0A8J6BAU5"/>